<dbReference type="PROSITE" id="PS51257">
    <property type="entry name" value="PROKAR_LIPOPROTEIN"/>
    <property type="match status" value="1"/>
</dbReference>
<dbReference type="OrthoDB" id="3400969at2"/>
<feature type="compositionally biased region" description="Low complexity" evidence="1">
    <location>
        <begin position="67"/>
        <end position="79"/>
    </location>
</feature>
<protein>
    <submittedName>
        <fullName evidence="4">DUF4232 domain-containing protein</fullName>
    </submittedName>
</protein>
<keyword evidence="2" id="KW-0732">Signal</keyword>
<feature type="compositionally biased region" description="Low complexity" evidence="1">
    <location>
        <begin position="23"/>
        <end position="55"/>
    </location>
</feature>
<dbReference type="Proteomes" id="UP000319103">
    <property type="component" value="Unassembled WGS sequence"/>
</dbReference>
<comment type="caution">
    <text evidence="4">The sequence shown here is derived from an EMBL/GenBank/DDBJ whole genome shotgun (WGS) entry which is preliminary data.</text>
</comment>
<dbReference type="RefSeq" id="WP_141636533.1">
    <property type="nucleotide sequence ID" value="NZ_VIGB01000003.1"/>
</dbReference>
<evidence type="ECO:0000259" key="3">
    <source>
        <dbReference type="Pfam" id="PF14016"/>
    </source>
</evidence>
<feature type="signal peptide" evidence="2">
    <location>
        <begin position="1"/>
        <end position="24"/>
    </location>
</feature>
<evidence type="ECO:0000256" key="2">
    <source>
        <dbReference type="SAM" id="SignalP"/>
    </source>
</evidence>
<dbReference type="InterPro" id="IPR025326">
    <property type="entry name" value="DUF4232"/>
</dbReference>
<gene>
    <name evidence="4" type="ORF">E6W39_32535</name>
</gene>
<sequence length="227" mass="22165">MPPKSLPKLTAVALLAGLALTACSSSSSSGSTHTSSPSAPSTGTGGSSTPTGEASQVPTPGRGATGSISSPAAHPSIPATGGSPVAASGQQCTSAQLTVAQTDENAGAGQMGFTITFTNTSDRSCTMDGYPGVSYEAVAGKPTGAPAARSGASYHTVTLAPHGTAGATFQDANGQSGYDPGTCQLTDATGLKVYPPGERTALFLPWKTQHCTGSGVHPATIGPVTQG</sequence>
<evidence type="ECO:0000313" key="4">
    <source>
        <dbReference type="EMBL" id="TQF06086.1"/>
    </source>
</evidence>
<evidence type="ECO:0000256" key="1">
    <source>
        <dbReference type="SAM" id="MobiDB-lite"/>
    </source>
</evidence>
<dbReference type="AlphaFoldDB" id="A0A540WAQ7"/>
<feature type="region of interest" description="Disordered" evidence="1">
    <location>
        <begin position="23"/>
        <end position="88"/>
    </location>
</feature>
<reference evidence="4 5" key="1">
    <citation type="submission" date="2019-06" db="EMBL/GenBank/DDBJ databases">
        <title>Description of Kitasatospora acidophila sp. nov. isolated from pine grove soil, and reclassification of Streptomyces novaecaesareae to Kitasatospora novaeceasareae comb. nov.</title>
        <authorList>
            <person name="Kim M.J."/>
        </authorList>
    </citation>
    <scope>NUCLEOTIDE SEQUENCE [LARGE SCALE GENOMIC DNA]</scope>
    <source>
        <strain evidence="4 5">MMS16-CNU292</strain>
    </source>
</reference>
<keyword evidence="5" id="KW-1185">Reference proteome</keyword>
<name>A0A540WAQ7_9ACTN</name>
<feature type="domain" description="DUF4232" evidence="3">
    <location>
        <begin position="92"/>
        <end position="224"/>
    </location>
</feature>
<accession>A0A540WAQ7</accession>
<proteinExistence type="predicted"/>
<dbReference type="EMBL" id="VIGB01000003">
    <property type="protein sequence ID" value="TQF06086.1"/>
    <property type="molecule type" value="Genomic_DNA"/>
</dbReference>
<feature type="chain" id="PRO_5039685332" evidence="2">
    <location>
        <begin position="25"/>
        <end position="227"/>
    </location>
</feature>
<evidence type="ECO:0000313" key="5">
    <source>
        <dbReference type="Proteomes" id="UP000319103"/>
    </source>
</evidence>
<organism evidence="4 5">
    <name type="scientific">Kitasatospora acidiphila</name>
    <dbReference type="NCBI Taxonomy" id="2567942"/>
    <lineage>
        <taxon>Bacteria</taxon>
        <taxon>Bacillati</taxon>
        <taxon>Actinomycetota</taxon>
        <taxon>Actinomycetes</taxon>
        <taxon>Kitasatosporales</taxon>
        <taxon>Streptomycetaceae</taxon>
        <taxon>Kitasatospora</taxon>
    </lineage>
</organism>
<dbReference type="Pfam" id="PF14016">
    <property type="entry name" value="DUF4232"/>
    <property type="match status" value="1"/>
</dbReference>